<organism evidence="2 3">
    <name type="scientific">Penaeus vannamei</name>
    <name type="common">Whiteleg shrimp</name>
    <name type="synonym">Litopenaeus vannamei</name>
    <dbReference type="NCBI Taxonomy" id="6689"/>
    <lineage>
        <taxon>Eukaryota</taxon>
        <taxon>Metazoa</taxon>
        <taxon>Ecdysozoa</taxon>
        <taxon>Arthropoda</taxon>
        <taxon>Crustacea</taxon>
        <taxon>Multicrustacea</taxon>
        <taxon>Malacostraca</taxon>
        <taxon>Eumalacostraca</taxon>
        <taxon>Eucarida</taxon>
        <taxon>Decapoda</taxon>
        <taxon>Dendrobranchiata</taxon>
        <taxon>Penaeoidea</taxon>
        <taxon>Penaeidae</taxon>
        <taxon>Penaeus</taxon>
    </lineage>
</organism>
<feature type="compositionally biased region" description="Low complexity" evidence="1">
    <location>
        <begin position="696"/>
        <end position="707"/>
    </location>
</feature>
<comment type="caution">
    <text evidence="2">The sequence shown here is derived from an EMBL/GenBank/DDBJ whole genome shotgun (WGS) entry which is preliminary data.</text>
</comment>
<feature type="region of interest" description="Disordered" evidence="1">
    <location>
        <begin position="680"/>
        <end position="707"/>
    </location>
</feature>
<evidence type="ECO:0000313" key="3">
    <source>
        <dbReference type="Proteomes" id="UP000283509"/>
    </source>
</evidence>
<proteinExistence type="predicted"/>
<evidence type="ECO:0000313" key="2">
    <source>
        <dbReference type="EMBL" id="ROT75616.1"/>
    </source>
</evidence>
<gene>
    <name evidence="2" type="ORF">C7M84_005843</name>
</gene>
<dbReference type="EMBL" id="QCYY01001752">
    <property type="protein sequence ID" value="ROT75616.1"/>
    <property type="molecule type" value="Genomic_DNA"/>
</dbReference>
<dbReference type="AlphaFoldDB" id="A0A423TGP0"/>
<sequence>MDRSDVAVYGSCTSFLPSLVGHLPVASPDPLVVVIFPRPLTLALPRFLHYCICTDIRVGTLRRFRLSFRCPPPLCSFLSPRPSLASLTFSLAPSLGPAPPFLPSLARRFLGLLTFLHRRPFRGLLLSPPSPLSLASSLSPLGLHRTLGLLHLFSHHRPGLGLPAPFPHSLSSPSSFLPRPPLGLLPFLPAPLLGLLPFLPRPSLPSSLSLISLGLASLPSSSSPALHPSASSLSSLASLASLPFSSPFLAPPFSPRPSSWPPPFLPRPSLASSLSPSLLFPFLPLRLWPPSPFLLPFRPVLGLLPFSLALSSLAPFLPAPSLGLLPFLLALPWPPPFLPSPFLGPRLPFSLALTLASSFSPLALALASFLSLPSPFLGLLPFSLGLPALWPSLPFSPWPPPSSPSPFPCSLPFSLALLSSSLSLPLALPWGPPSPFSLALPMASSLSPSPFSWPSSAFSLALLGLLPFPPRPFPWPPPFLPSPFPWPSPFLPRPLLAPSPFGLLSSLLPWPPPFLPRPSLASSLSPSPFLGLPPFLPRPSLASSLSPSPFPFSLALPWPPPFLSPRFLGLASPSLASSPFLPSLALPWPPPFLPRPSLASSLSPSPFLGPSFLLASLGPSSLSPLSPLLSPRPPPFLPRPSLASSLSPSPSPFLLPWPPLSLSLALPLLPSSSLALPCPPPFLPDAEGKTPRESSESPLPLSRRWRR</sequence>
<protein>
    <submittedName>
        <fullName evidence="2">Uncharacterized protein</fullName>
    </submittedName>
</protein>
<accession>A0A423TGP0</accession>
<keyword evidence="3" id="KW-1185">Reference proteome</keyword>
<dbReference type="Proteomes" id="UP000283509">
    <property type="component" value="Unassembled WGS sequence"/>
</dbReference>
<evidence type="ECO:0000256" key="1">
    <source>
        <dbReference type="SAM" id="MobiDB-lite"/>
    </source>
</evidence>
<reference evidence="2 3" key="1">
    <citation type="submission" date="2018-04" db="EMBL/GenBank/DDBJ databases">
        <authorList>
            <person name="Zhang X."/>
            <person name="Yuan J."/>
            <person name="Li F."/>
            <person name="Xiang J."/>
        </authorList>
    </citation>
    <scope>NUCLEOTIDE SEQUENCE [LARGE SCALE GENOMIC DNA]</scope>
    <source>
        <tissue evidence="2">Muscle</tissue>
    </source>
</reference>
<feature type="compositionally biased region" description="Basic and acidic residues" evidence="1">
    <location>
        <begin position="686"/>
        <end position="695"/>
    </location>
</feature>
<name>A0A423TGP0_PENVA</name>
<reference evidence="2 3" key="2">
    <citation type="submission" date="2019-01" db="EMBL/GenBank/DDBJ databases">
        <title>The decoding of complex shrimp genome reveals the adaptation for benthos swimmer, frequently molting mechanism and breeding impact on genome.</title>
        <authorList>
            <person name="Sun Y."/>
            <person name="Gao Y."/>
            <person name="Yu Y."/>
        </authorList>
    </citation>
    <scope>NUCLEOTIDE SEQUENCE [LARGE SCALE GENOMIC DNA]</scope>
    <source>
        <tissue evidence="2">Muscle</tissue>
    </source>
</reference>